<organism evidence="1 2">
    <name type="scientific">Sinorhizobium fredii (strain HH103)</name>
    <dbReference type="NCBI Taxonomy" id="1117943"/>
    <lineage>
        <taxon>Bacteria</taxon>
        <taxon>Pseudomonadati</taxon>
        <taxon>Pseudomonadota</taxon>
        <taxon>Alphaproteobacteria</taxon>
        <taxon>Hyphomicrobiales</taxon>
        <taxon>Rhizobiaceae</taxon>
        <taxon>Sinorhizobium/Ensifer group</taxon>
        <taxon>Sinorhizobium</taxon>
    </lineage>
</organism>
<dbReference type="AlphaFoldDB" id="G9AGI7"/>
<dbReference type="KEGG" id="sfh:SFHH103_05706"/>
<accession>G9AGI7</accession>
<sequence length="49" mass="5416">MRRSARPNGSCDAVTAKVERFFRDISRYGGGPTKISMMIIALDDRQGIA</sequence>
<name>G9AGI7_SINF1</name>
<dbReference type="EMBL" id="HE616899">
    <property type="protein sequence ID" value="CCF00169.1"/>
    <property type="molecule type" value="Genomic_DNA"/>
</dbReference>
<proteinExistence type="predicted"/>
<evidence type="ECO:0000313" key="1">
    <source>
        <dbReference type="EMBL" id="CCF00169.1"/>
    </source>
</evidence>
<reference evidence="1 2" key="1">
    <citation type="journal article" date="2012" name="J. Bacteriol.">
        <title>Genome sequence of the soybean symbiont Sinorhizobium fredii HH103.</title>
        <authorList>
            <person name="Weidner S."/>
            <person name="Becker A."/>
            <person name="Bonilla I."/>
            <person name="Jaenicke S."/>
            <person name="Lloret J."/>
            <person name="Margaret I."/>
            <person name="Puhler A."/>
            <person name="Ruiz-Sainz J.E."/>
            <person name="Schneiker-Bekel S."/>
            <person name="Szczepanowski R."/>
            <person name="Vinardell J.M."/>
            <person name="Zehner S."/>
            <person name="Gottfert M."/>
        </authorList>
    </citation>
    <scope>NUCLEOTIDE SEQUENCE [LARGE SCALE GENOMIC DNA]</scope>
    <source>
        <strain evidence="1 2">HH103</strain>
        <plasmid evidence="2">pSfHH103e</plasmid>
    </source>
</reference>
<dbReference type="HOGENOM" id="CLU_3139946_0_0_5"/>
<geneLocation type="plasmid" evidence="1 2">
    <name>pSfHH103e</name>
</geneLocation>
<evidence type="ECO:0000313" key="2">
    <source>
        <dbReference type="Proteomes" id="UP000007735"/>
    </source>
</evidence>
<keyword evidence="1" id="KW-0614">Plasmid</keyword>
<dbReference type="PATRIC" id="fig|380.5.peg.5264"/>
<dbReference type="Proteomes" id="UP000007735">
    <property type="component" value="Plasmid pSfHH103e"/>
</dbReference>
<protein>
    <submittedName>
        <fullName evidence="1">Uncharacterized protein</fullName>
    </submittedName>
</protein>
<gene>
    <name evidence="1" type="ordered locus">SFHH103_05706</name>
</gene>